<accession>A0AB39X946</accession>
<name>A0AB39X946_9GAMM</name>
<dbReference type="RefSeq" id="WP_313933473.1">
    <property type="nucleotide sequence ID" value="NZ_CP165718.1"/>
</dbReference>
<sequence>MSDERKLIPADPEYLSALGLATYAFARCEWQVVWCSEKVYPGSVAKITSEEMTAGTIGKYFANIVRNMPKSKEREELSSLASEFLALVNERNRIIHGKPCTAPSGAQRLSGTGIIEISDLEQAADAFTVCAGKLNSLFYGFLQSYVPSQA</sequence>
<dbReference type="EMBL" id="CP165718">
    <property type="protein sequence ID" value="XDV10560.1"/>
    <property type="molecule type" value="Genomic_DNA"/>
</dbReference>
<gene>
    <name evidence="1" type="ORF">AB8S08_05095</name>
</gene>
<reference evidence="1" key="1">
    <citation type="submission" date="2024-07" db="EMBL/GenBank/DDBJ databases">
        <title>Whole genome sequence of bacterial strains from algal surface.</title>
        <authorList>
            <person name="Kumar P."/>
        </authorList>
    </citation>
    <scope>NUCLEOTIDE SEQUENCE</scope>
    <source>
        <strain evidence="1">PP-1MA</strain>
    </source>
</reference>
<evidence type="ECO:0008006" key="2">
    <source>
        <dbReference type="Google" id="ProtNLM"/>
    </source>
</evidence>
<protein>
    <recommendedName>
        <fullName evidence="2">RiboL-PSP-HEPN domain-containing protein</fullName>
    </recommendedName>
</protein>
<organism evidence="1">
    <name type="scientific">Pseudidiomarina sp. PP-1MA</name>
    <dbReference type="NCBI Taxonomy" id="3237706"/>
    <lineage>
        <taxon>Bacteria</taxon>
        <taxon>Pseudomonadati</taxon>
        <taxon>Pseudomonadota</taxon>
        <taxon>Gammaproteobacteria</taxon>
        <taxon>Alteromonadales</taxon>
        <taxon>Idiomarinaceae</taxon>
        <taxon>Pseudidiomarina</taxon>
    </lineage>
</organism>
<evidence type="ECO:0000313" key="1">
    <source>
        <dbReference type="EMBL" id="XDV10560.1"/>
    </source>
</evidence>
<dbReference type="AlphaFoldDB" id="A0AB39X946"/>
<proteinExistence type="predicted"/>